<reference evidence="2 3" key="1">
    <citation type="submission" date="2019-08" db="EMBL/GenBank/DDBJ databases">
        <title>In-depth cultivation of the pig gut microbiome towards novel bacterial diversity and tailored functional studies.</title>
        <authorList>
            <person name="Wylensek D."/>
            <person name="Hitch T.C.A."/>
            <person name="Clavel T."/>
        </authorList>
    </citation>
    <scope>NUCLEOTIDE SEQUENCE [LARGE SCALE GENOMIC DNA]</scope>
    <source>
        <strain evidence="2 3">Oil+RF-744-WCA-WT-11</strain>
    </source>
</reference>
<sequence length="108" mass="12584">MQHTRRGGLVKKHKPYKLEDLKPCPFCGGDAYYLDDYSKPYFFHKDRIFRCAVTCMSCGATIERFTNGHKPRGEAYDMMAGLWNRRTGVNDGEQNEDHERNDGRCDEE</sequence>
<evidence type="ECO:0000313" key="2">
    <source>
        <dbReference type="EMBL" id="MSS13661.1"/>
    </source>
</evidence>
<name>A0A6L5X007_9FIRM</name>
<evidence type="ECO:0000256" key="1">
    <source>
        <dbReference type="SAM" id="MobiDB-lite"/>
    </source>
</evidence>
<organism evidence="2 3">
    <name type="scientific">Porcincola intestinalis</name>
    <dbReference type="NCBI Taxonomy" id="2606632"/>
    <lineage>
        <taxon>Bacteria</taxon>
        <taxon>Bacillati</taxon>
        <taxon>Bacillota</taxon>
        <taxon>Clostridia</taxon>
        <taxon>Lachnospirales</taxon>
        <taxon>Lachnospiraceae</taxon>
        <taxon>Porcincola</taxon>
    </lineage>
</organism>
<dbReference type="Proteomes" id="UP000481852">
    <property type="component" value="Unassembled WGS sequence"/>
</dbReference>
<dbReference type="EMBL" id="VULZ01000001">
    <property type="protein sequence ID" value="MSS13661.1"/>
    <property type="molecule type" value="Genomic_DNA"/>
</dbReference>
<protein>
    <recommendedName>
        <fullName evidence="4">Restriction alleviation protein, Lar family</fullName>
    </recommendedName>
</protein>
<feature type="compositionally biased region" description="Basic and acidic residues" evidence="1">
    <location>
        <begin position="95"/>
        <end position="108"/>
    </location>
</feature>
<dbReference type="Pfam" id="PF14354">
    <property type="entry name" value="Lar_restr_allev"/>
    <property type="match status" value="1"/>
</dbReference>
<evidence type="ECO:0000313" key="3">
    <source>
        <dbReference type="Proteomes" id="UP000481852"/>
    </source>
</evidence>
<dbReference type="AlphaFoldDB" id="A0A6L5X007"/>
<accession>A0A6L5X007</accession>
<keyword evidence="3" id="KW-1185">Reference proteome</keyword>
<gene>
    <name evidence="2" type="ORF">FYJ35_01110</name>
</gene>
<comment type="caution">
    <text evidence="2">The sequence shown here is derived from an EMBL/GenBank/DDBJ whole genome shotgun (WGS) entry which is preliminary data.</text>
</comment>
<feature type="region of interest" description="Disordered" evidence="1">
    <location>
        <begin position="87"/>
        <end position="108"/>
    </location>
</feature>
<proteinExistence type="predicted"/>
<evidence type="ECO:0008006" key="4">
    <source>
        <dbReference type="Google" id="ProtNLM"/>
    </source>
</evidence>